<feature type="signal peptide" evidence="2">
    <location>
        <begin position="1"/>
        <end position="19"/>
    </location>
</feature>
<dbReference type="AlphaFoldDB" id="A0A6A5TN25"/>
<gene>
    <name evidence="3" type="ORF">CC80DRAFT_570981</name>
</gene>
<dbReference type="Proteomes" id="UP000800035">
    <property type="component" value="Unassembled WGS sequence"/>
</dbReference>
<accession>A0A6A5TN25</accession>
<protein>
    <submittedName>
        <fullName evidence="3">Uncharacterized protein</fullName>
    </submittedName>
</protein>
<keyword evidence="4" id="KW-1185">Reference proteome</keyword>
<dbReference type="EMBL" id="ML977006">
    <property type="protein sequence ID" value="KAF1953102.1"/>
    <property type="molecule type" value="Genomic_DNA"/>
</dbReference>
<evidence type="ECO:0000256" key="1">
    <source>
        <dbReference type="SAM" id="MobiDB-lite"/>
    </source>
</evidence>
<evidence type="ECO:0000256" key="2">
    <source>
        <dbReference type="SAM" id="SignalP"/>
    </source>
</evidence>
<dbReference type="OrthoDB" id="3800228at2759"/>
<reference evidence="3" key="1">
    <citation type="journal article" date="2020" name="Stud. Mycol.">
        <title>101 Dothideomycetes genomes: a test case for predicting lifestyles and emergence of pathogens.</title>
        <authorList>
            <person name="Haridas S."/>
            <person name="Albert R."/>
            <person name="Binder M."/>
            <person name="Bloem J."/>
            <person name="Labutti K."/>
            <person name="Salamov A."/>
            <person name="Andreopoulos B."/>
            <person name="Baker S."/>
            <person name="Barry K."/>
            <person name="Bills G."/>
            <person name="Bluhm B."/>
            <person name="Cannon C."/>
            <person name="Castanera R."/>
            <person name="Culley D."/>
            <person name="Daum C."/>
            <person name="Ezra D."/>
            <person name="Gonzalez J."/>
            <person name="Henrissat B."/>
            <person name="Kuo A."/>
            <person name="Liang C."/>
            <person name="Lipzen A."/>
            <person name="Lutzoni F."/>
            <person name="Magnuson J."/>
            <person name="Mondo S."/>
            <person name="Nolan M."/>
            <person name="Ohm R."/>
            <person name="Pangilinan J."/>
            <person name="Park H.-J."/>
            <person name="Ramirez L."/>
            <person name="Alfaro M."/>
            <person name="Sun H."/>
            <person name="Tritt A."/>
            <person name="Yoshinaga Y."/>
            <person name="Zwiers L.-H."/>
            <person name="Turgeon B."/>
            <person name="Goodwin S."/>
            <person name="Spatafora J."/>
            <person name="Crous P."/>
            <person name="Grigoriev I."/>
        </authorList>
    </citation>
    <scope>NUCLEOTIDE SEQUENCE</scope>
    <source>
        <strain evidence="3">CBS 675.92</strain>
    </source>
</reference>
<feature type="chain" id="PRO_5025538360" evidence="2">
    <location>
        <begin position="20"/>
        <end position="830"/>
    </location>
</feature>
<feature type="region of interest" description="Disordered" evidence="1">
    <location>
        <begin position="765"/>
        <end position="812"/>
    </location>
</feature>
<sequence length="830" mass="92133">MTLIPLFLLLFGFPLLLFAKAVPQNLTAQIQPEQIQSGKVFPEIMGSTISDICKWGNCGETCPPGYQEIPRQGGAKGEIMSDHSHCENGNQRFCCPVTLPQQPQCTWRGFNKGRCAGECLESEVEVGSLFIGCKLPGGHQKACCSFTDDSYAETQPGLWPYTSCKWVSDSKAPNRNCAAPGKQAKCPGGYPKFLFAASMGFGGEDKCLSGAKSYCCFEIPNVFTNCKWVWNKNKHGVCEQSCPYGHIKLGMQTVPECEDKGGYAAYCCGGAPAGPSPSPSPSPSPTSSPPTPSTGFFDPLIMFQKMTKLIIADSSSYVDQRGTAQCPLEALPVWSITVTHKEEGASDLEASIDAFATSTRVPDQCAYAWNTISNFLKRMIIWDRPLENIDRQMIAVYNGIFSDPGLTVDSFIDNVRSHPSTNPQAIINDMLFDPTGFSRGYMEMKQLQANFCVPPSKWPPITKGVVASDPVSHQSNWTLVNGTTSVRPRHISNSLVETSSEIYRPTFGDILLGHITLYYARWLWYEGRETGNQQGPMLEMIYWIGTTPGVYNEQEDVNFELWRYRDNYITRGRYGSHRSRFVGLHFHFDGTLENRPHLFTTTADGRTSVGINAISMFHAAAAEVWRGTTIAITRDRGSNDYNSRSVIRCPRVGREQPLMHAGPSPIALWDDPLYRRLELFLTSLVNLGYLSAPSFRYIMHSPAERPGFPFDVAAGEPRNGWRSDTSPNNNQETLVTCPYNLPFLIRMENGQATITHRIPPLEMLQDTRNPRSRSGYVNPSQDHHPVVLMPKPTPSNDPDSGPPGAPNWRRPVMVSPPGLGPWGRFLARIL</sequence>
<name>A0A6A5TN25_9PLEO</name>
<keyword evidence="2" id="KW-0732">Signal</keyword>
<organism evidence="3 4">
    <name type="scientific">Byssothecium circinans</name>
    <dbReference type="NCBI Taxonomy" id="147558"/>
    <lineage>
        <taxon>Eukaryota</taxon>
        <taxon>Fungi</taxon>
        <taxon>Dikarya</taxon>
        <taxon>Ascomycota</taxon>
        <taxon>Pezizomycotina</taxon>
        <taxon>Dothideomycetes</taxon>
        <taxon>Pleosporomycetidae</taxon>
        <taxon>Pleosporales</taxon>
        <taxon>Massarineae</taxon>
        <taxon>Massarinaceae</taxon>
        <taxon>Byssothecium</taxon>
    </lineage>
</organism>
<feature type="compositionally biased region" description="Pro residues" evidence="1">
    <location>
        <begin position="791"/>
        <end position="805"/>
    </location>
</feature>
<evidence type="ECO:0000313" key="3">
    <source>
        <dbReference type="EMBL" id="KAF1953102.1"/>
    </source>
</evidence>
<proteinExistence type="predicted"/>
<evidence type="ECO:0000313" key="4">
    <source>
        <dbReference type="Proteomes" id="UP000800035"/>
    </source>
</evidence>